<evidence type="ECO:0000256" key="1">
    <source>
        <dbReference type="SAM" id="MobiDB-lite"/>
    </source>
</evidence>
<comment type="caution">
    <text evidence="2">The sequence shown here is derived from an EMBL/GenBank/DDBJ whole genome shotgun (WGS) entry which is preliminary data.</text>
</comment>
<dbReference type="InterPro" id="IPR043502">
    <property type="entry name" value="DNA/RNA_pol_sf"/>
</dbReference>
<dbReference type="EMBL" id="JAINUF010000016">
    <property type="protein sequence ID" value="KAJ8339997.1"/>
    <property type="molecule type" value="Genomic_DNA"/>
</dbReference>
<feature type="region of interest" description="Disordered" evidence="1">
    <location>
        <begin position="99"/>
        <end position="139"/>
    </location>
</feature>
<name>A0A9Q1EJM1_SYNKA</name>
<evidence type="ECO:0000313" key="2">
    <source>
        <dbReference type="EMBL" id="KAJ8339997.1"/>
    </source>
</evidence>
<dbReference type="SUPFAM" id="SSF56672">
    <property type="entry name" value="DNA/RNA polymerases"/>
    <property type="match status" value="1"/>
</dbReference>
<keyword evidence="3" id="KW-1185">Reference proteome</keyword>
<protein>
    <recommendedName>
        <fullName evidence="4">Reverse transcriptase domain-containing protein</fullName>
    </recommendedName>
</protein>
<proteinExistence type="predicted"/>
<dbReference type="Proteomes" id="UP001152622">
    <property type="component" value="Chromosome 16"/>
</dbReference>
<dbReference type="Gene3D" id="3.30.70.270">
    <property type="match status" value="1"/>
</dbReference>
<dbReference type="AlphaFoldDB" id="A0A9Q1EJM1"/>
<dbReference type="Gene3D" id="3.10.10.10">
    <property type="entry name" value="HIV Type 1 Reverse Transcriptase, subunit A, domain 1"/>
    <property type="match status" value="1"/>
</dbReference>
<reference evidence="2" key="1">
    <citation type="journal article" date="2023" name="Science">
        <title>Genome structures resolve the early diversification of teleost fishes.</title>
        <authorList>
            <person name="Parey E."/>
            <person name="Louis A."/>
            <person name="Montfort J."/>
            <person name="Bouchez O."/>
            <person name="Roques C."/>
            <person name="Iampietro C."/>
            <person name="Lluch J."/>
            <person name="Castinel A."/>
            <person name="Donnadieu C."/>
            <person name="Desvignes T."/>
            <person name="Floi Bucao C."/>
            <person name="Jouanno E."/>
            <person name="Wen M."/>
            <person name="Mejri S."/>
            <person name="Dirks R."/>
            <person name="Jansen H."/>
            <person name="Henkel C."/>
            <person name="Chen W.J."/>
            <person name="Zahm M."/>
            <person name="Cabau C."/>
            <person name="Klopp C."/>
            <person name="Thompson A.W."/>
            <person name="Robinson-Rechavi M."/>
            <person name="Braasch I."/>
            <person name="Lecointre G."/>
            <person name="Bobe J."/>
            <person name="Postlethwait J.H."/>
            <person name="Berthelot C."/>
            <person name="Roest Crollius H."/>
            <person name="Guiguen Y."/>
        </authorList>
    </citation>
    <scope>NUCLEOTIDE SEQUENCE</scope>
    <source>
        <strain evidence="2">WJC10195</strain>
    </source>
</reference>
<dbReference type="InterPro" id="IPR043128">
    <property type="entry name" value="Rev_trsase/Diguanyl_cyclase"/>
</dbReference>
<organism evidence="2 3">
    <name type="scientific">Synaphobranchus kaupii</name>
    <name type="common">Kaup's arrowtooth eel</name>
    <dbReference type="NCBI Taxonomy" id="118154"/>
    <lineage>
        <taxon>Eukaryota</taxon>
        <taxon>Metazoa</taxon>
        <taxon>Chordata</taxon>
        <taxon>Craniata</taxon>
        <taxon>Vertebrata</taxon>
        <taxon>Euteleostomi</taxon>
        <taxon>Actinopterygii</taxon>
        <taxon>Neopterygii</taxon>
        <taxon>Teleostei</taxon>
        <taxon>Anguilliformes</taxon>
        <taxon>Synaphobranchidae</taxon>
        <taxon>Synaphobranchus</taxon>
    </lineage>
</organism>
<gene>
    <name evidence="2" type="ORF">SKAU_G00346300</name>
</gene>
<evidence type="ECO:0008006" key="4">
    <source>
        <dbReference type="Google" id="ProtNLM"/>
    </source>
</evidence>
<dbReference type="OrthoDB" id="6147677at2759"/>
<sequence length="139" mass="15036">MKVARKRTGKLRLCVNLTDVNKTIIPTAEELNSDFHGSKVFSKMDLHQSYLSVPLVPEKSEPVWGEGKTFGACLSQTIRATNHSSTTGVSPALLMFGQEMRTPQGRLGAKPPPSSSQEPWPGEGWFSGENVPGPGDAEV</sequence>
<evidence type="ECO:0000313" key="3">
    <source>
        <dbReference type="Proteomes" id="UP001152622"/>
    </source>
</evidence>
<accession>A0A9Q1EJM1</accession>